<name>A0A5A7QTE4_STRAF</name>
<evidence type="ECO:0000313" key="2">
    <source>
        <dbReference type="Proteomes" id="UP000325081"/>
    </source>
</evidence>
<gene>
    <name evidence="1" type="ORF">STAS_24841</name>
</gene>
<dbReference type="AlphaFoldDB" id="A0A5A7QTE4"/>
<organism evidence="1 2">
    <name type="scientific">Striga asiatica</name>
    <name type="common">Asiatic witchweed</name>
    <name type="synonym">Buchnera asiatica</name>
    <dbReference type="NCBI Taxonomy" id="4170"/>
    <lineage>
        <taxon>Eukaryota</taxon>
        <taxon>Viridiplantae</taxon>
        <taxon>Streptophyta</taxon>
        <taxon>Embryophyta</taxon>
        <taxon>Tracheophyta</taxon>
        <taxon>Spermatophyta</taxon>
        <taxon>Magnoliopsida</taxon>
        <taxon>eudicotyledons</taxon>
        <taxon>Gunneridae</taxon>
        <taxon>Pentapetalae</taxon>
        <taxon>asterids</taxon>
        <taxon>lamiids</taxon>
        <taxon>Lamiales</taxon>
        <taxon>Orobanchaceae</taxon>
        <taxon>Buchnereae</taxon>
        <taxon>Striga</taxon>
    </lineage>
</organism>
<proteinExistence type="predicted"/>
<protein>
    <submittedName>
        <fullName evidence="1">Small conductance calcium-activated potassiumchannel protein 1</fullName>
    </submittedName>
</protein>
<reference evidence="2" key="1">
    <citation type="journal article" date="2019" name="Curr. Biol.">
        <title>Genome Sequence of Striga asiatica Provides Insight into the Evolution of Plant Parasitism.</title>
        <authorList>
            <person name="Yoshida S."/>
            <person name="Kim S."/>
            <person name="Wafula E.K."/>
            <person name="Tanskanen J."/>
            <person name="Kim Y.M."/>
            <person name="Honaas L."/>
            <person name="Yang Z."/>
            <person name="Spallek T."/>
            <person name="Conn C.E."/>
            <person name="Ichihashi Y."/>
            <person name="Cheong K."/>
            <person name="Cui S."/>
            <person name="Der J.P."/>
            <person name="Gundlach H."/>
            <person name="Jiao Y."/>
            <person name="Hori C."/>
            <person name="Ishida J.K."/>
            <person name="Kasahara H."/>
            <person name="Kiba T."/>
            <person name="Kim M.S."/>
            <person name="Koo N."/>
            <person name="Laohavisit A."/>
            <person name="Lee Y.H."/>
            <person name="Lumba S."/>
            <person name="McCourt P."/>
            <person name="Mortimer J.C."/>
            <person name="Mutuku J.M."/>
            <person name="Nomura T."/>
            <person name="Sasaki-Sekimoto Y."/>
            <person name="Seto Y."/>
            <person name="Wang Y."/>
            <person name="Wakatake T."/>
            <person name="Sakakibara H."/>
            <person name="Demura T."/>
            <person name="Yamaguchi S."/>
            <person name="Yoneyama K."/>
            <person name="Manabe R.I."/>
            <person name="Nelson D.C."/>
            <person name="Schulman A.H."/>
            <person name="Timko M.P."/>
            <person name="dePamphilis C.W."/>
            <person name="Choi D."/>
            <person name="Shirasu K."/>
        </authorList>
    </citation>
    <scope>NUCLEOTIDE SEQUENCE [LARGE SCALE GENOMIC DNA]</scope>
    <source>
        <strain evidence="2">cv. UVA1</strain>
    </source>
</reference>
<dbReference type="EMBL" id="BKCP01008037">
    <property type="protein sequence ID" value="GER47697.1"/>
    <property type="molecule type" value="Genomic_DNA"/>
</dbReference>
<comment type="caution">
    <text evidence="1">The sequence shown here is derived from an EMBL/GenBank/DDBJ whole genome shotgun (WGS) entry which is preliminary data.</text>
</comment>
<dbReference type="Proteomes" id="UP000325081">
    <property type="component" value="Unassembled WGS sequence"/>
</dbReference>
<accession>A0A5A7QTE4</accession>
<evidence type="ECO:0000313" key="1">
    <source>
        <dbReference type="EMBL" id="GER47697.1"/>
    </source>
</evidence>
<keyword evidence="2" id="KW-1185">Reference proteome</keyword>
<sequence>MERNIVRIAVRPADAIDETTYVTRNQAAQTNLAKHVRDLCLFVLPQRGRDQQISEPGLESQERPFVLIAHIGEVMQEMIEPEQSEVQYTNSALPFDSLFAFAIPLLISLAFLSSAETVRISRHFTNGLEAKSLDLTCEGTFPVSGEVAICFKQAPWRTLKLRVSLPEFKSLHSRVIGLRPGIRTPLTNGLTPAPFPDVVFSGAEVQSPVAYPWSGRQAYTITLTIY</sequence>